<organism evidence="1">
    <name type="scientific">Salmonella enterica subsp. salamae</name>
    <dbReference type="NCBI Taxonomy" id="59202"/>
    <lineage>
        <taxon>Bacteria</taxon>
        <taxon>Pseudomonadati</taxon>
        <taxon>Pseudomonadota</taxon>
        <taxon>Gammaproteobacteria</taxon>
        <taxon>Enterobacterales</taxon>
        <taxon>Enterobacteriaceae</taxon>
        <taxon>Salmonella</taxon>
    </lineage>
</organism>
<dbReference type="EMBL" id="AAIAJV010000043">
    <property type="protein sequence ID" value="ECC1608889.1"/>
    <property type="molecule type" value="Genomic_DNA"/>
</dbReference>
<protein>
    <submittedName>
        <fullName evidence="1">Uncharacterized protein</fullName>
    </submittedName>
</protein>
<accession>A0A5Y1WLN8</accession>
<proteinExistence type="predicted"/>
<reference evidence="1" key="1">
    <citation type="submission" date="2019-07" db="EMBL/GenBank/DDBJ databases">
        <authorList>
            <person name="Ashton P.M."/>
            <person name="Dallman T."/>
            <person name="Nair S."/>
            <person name="De Pinna E."/>
            <person name="Peters T."/>
            <person name="Grant K."/>
        </authorList>
    </citation>
    <scope>NUCLEOTIDE SEQUENCE</scope>
    <source>
        <strain evidence="1">646013</strain>
    </source>
</reference>
<dbReference type="AlphaFoldDB" id="A0A5Y1WLN8"/>
<gene>
    <name evidence="1" type="ORF">FNI14_23545</name>
</gene>
<evidence type="ECO:0000313" key="1">
    <source>
        <dbReference type="EMBL" id="ECC1608889.1"/>
    </source>
</evidence>
<sequence length="95" mass="10715">MAGSTCLRMRQTCRLHPERPRLHHRASRENPAHKEPAALLPQLQALQSRMNALEQARNGELTTLKQQIADLKARQADDAITETALKPFLCGFRCS</sequence>
<name>A0A5Y1WLN8_SALER</name>
<comment type="caution">
    <text evidence="1">The sequence shown here is derived from an EMBL/GenBank/DDBJ whole genome shotgun (WGS) entry which is preliminary data.</text>
</comment>